<comment type="caution">
    <text evidence="8">The sequence shown here is derived from an EMBL/GenBank/DDBJ whole genome shotgun (WGS) entry which is preliminary data.</text>
</comment>
<dbReference type="Proteomes" id="UP000295765">
    <property type="component" value="Unassembled WGS sequence"/>
</dbReference>
<dbReference type="NCBIfam" id="TIGR00611">
    <property type="entry name" value="recf"/>
    <property type="match status" value="1"/>
</dbReference>
<name>A0A4R2L767_9GAMM</name>
<protein>
    <recommendedName>
        <fullName evidence="6">DNA replication and repair protein RecF</fullName>
    </recommendedName>
</protein>
<dbReference type="GO" id="GO:0005737">
    <property type="term" value="C:cytoplasm"/>
    <property type="evidence" value="ECO:0007669"/>
    <property type="project" value="UniProtKB-SubCell"/>
</dbReference>
<dbReference type="AlphaFoldDB" id="A0A4R2L767"/>
<keyword evidence="1 6" id="KW-0963">Cytoplasm</keyword>
<dbReference type="InterPro" id="IPR003395">
    <property type="entry name" value="RecF/RecN/SMC_N"/>
</dbReference>
<keyword evidence="2 6" id="KW-0235">DNA replication</keyword>
<dbReference type="InterPro" id="IPR027417">
    <property type="entry name" value="P-loop_NTPase"/>
</dbReference>
<evidence type="ECO:0000313" key="9">
    <source>
        <dbReference type="Proteomes" id="UP000295765"/>
    </source>
</evidence>
<accession>A0A4R2L767</accession>
<dbReference type="Pfam" id="PF02463">
    <property type="entry name" value="SMC_N"/>
    <property type="match status" value="1"/>
</dbReference>
<keyword evidence="6" id="KW-0227">DNA damage</keyword>
<sequence>MALVTLELTDFRHLRGPLLACSPGLNVVSGDNASGKTSLLEAVYLLGRGKSFRAARLEEAIRRGAEAWRVVAELDIDGRHPRLGIQRDASGFSARFAGEPVAGLATLARALPVLLLTPDSHRLLDGGPKQRRRLLDWGLFQADPAFIGHWRRYDLALRQRNAALRQGVAARGLAVWEAELAAAALPLDAARRGFCAALEARLGGYADALLDLGELRLDYHRGWHRERELAEVLAEGREVDRRFGHTRSGPHRADFGVRVGGRAVAESLSRGQHKLLVTALVLAQAALYRAHCGRACTLLIDDLPAELDRPHRARVMRCLAGVGAQVFVTAIEPASLDTEAWEAPARFHLDDGLITKLI</sequence>
<dbReference type="SUPFAM" id="SSF52540">
    <property type="entry name" value="P-loop containing nucleoside triphosphate hydrolases"/>
    <property type="match status" value="1"/>
</dbReference>
<dbReference type="InterPro" id="IPR042174">
    <property type="entry name" value="RecF_2"/>
</dbReference>
<feature type="domain" description="RecF/RecN/SMC N-terminal" evidence="7">
    <location>
        <begin position="3"/>
        <end position="334"/>
    </location>
</feature>
<dbReference type="GO" id="GO:0005524">
    <property type="term" value="F:ATP binding"/>
    <property type="evidence" value="ECO:0007669"/>
    <property type="project" value="UniProtKB-UniRule"/>
</dbReference>
<dbReference type="OrthoDB" id="9803889at2"/>
<evidence type="ECO:0000256" key="6">
    <source>
        <dbReference type="HAMAP-Rule" id="MF_00365"/>
    </source>
</evidence>
<dbReference type="PANTHER" id="PTHR32182:SF0">
    <property type="entry name" value="DNA REPLICATION AND REPAIR PROTEIN RECF"/>
    <property type="match status" value="1"/>
</dbReference>
<keyword evidence="9" id="KW-1185">Reference proteome</keyword>
<dbReference type="PANTHER" id="PTHR32182">
    <property type="entry name" value="DNA REPLICATION AND REPAIR PROTEIN RECF"/>
    <property type="match status" value="1"/>
</dbReference>
<feature type="binding site" evidence="6">
    <location>
        <begin position="30"/>
        <end position="37"/>
    </location>
    <ligand>
        <name>ATP</name>
        <dbReference type="ChEBI" id="CHEBI:30616"/>
    </ligand>
</feature>
<proteinExistence type="inferred from homology"/>
<evidence type="ECO:0000259" key="7">
    <source>
        <dbReference type="Pfam" id="PF02463"/>
    </source>
</evidence>
<keyword evidence="6" id="KW-0234">DNA repair</keyword>
<dbReference type="GO" id="GO:0006302">
    <property type="term" value="P:double-strand break repair"/>
    <property type="evidence" value="ECO:0007669"/>
    <property type="project" value="TreeGrafter"/>
</dbReference>
<dbReference type="GO" id="GO:0003697">
    <property type="term" value="F:single-stranded DNA binding"/>
    <property type="evidence" value="ECO:0007669"/>
    <property type="project" value="UniProtKB-UniRule"/>
</dbReference>
<comment type="similarity">
    <text evidence="6">Belongs to the RecF family.</text>
</comment>
<gene>
    <name evidence="6" type="primary">recF</name>
    <name evidence="8" type="ORF">EV699_104179</name>
</gene>
<comment type="function">
    <text evidence="6">The RecF protein is involved in DNA metabolism; it is required for DNA replication and normal SOS inducibility. RecF binds preferentially to single-stranded, linear DNA. It also seems to bind ATP.</text>
</comment>
<evidence type="ECO:0000256" key="1">
    <source>
        <dbReference type="ARBA" id="ARBA00022490"/>
    </source>
</evidence>
<dbReference type="InterPro" id="IPR001238">
    <property type="entry name" value="DNA-binding_RecF"/>
</dbReference>
<dbReference type="Gene3D" id="1.20.1050.90">
    <property type="entry name" value="RecF/RecN/SMC, N-terminal domain"/>
    <property type="match status" value="1"/>
</dbReference>
<keyword evidence="6" id="KW-0742">SOS response</keyword>
<evidence type="ECO:0000256" key="5">
    <source>
        <dbReference type="ARBA" id="ARBA00023125"/>
    </source>
</evidence>
<evidence type="ECO:0000313" key="8">
    <source>
        <dbReference type="EMBL" id="TCO82787.1"/>
    </source>
</evidence>
<dbReference type="GO" id="GO:0006260">
    <property type="term" value="P:DNA replication"/>
    <property type="evidence" value="ECO:0007669"/>
    <property type="project" value="UniProtKB-UniRule"/>
</dbReference>
<dbReference type="GO" id="GO:0009432">
    <property type="term" value="P:SOS response"/>
    <property type="evidence" value="ECO:0007669"/>
    <property type="project" value="UniProtKB-UniRule"/>
</dbReference>
<reference evidence="8 9" key="1">
    <citation type="submission" date="2019-03" db="EMBL/GenBank/DDBJ databases">
        <title>Genomic Encyclopedia of Type Strains, Phase IV (KMG-IV): sequencing the most valuable type-strain genomes for metagenomic binning, comparative biology and taxonomic classification.</title>
        <authorList>
            <person name="Goeker M."/>
        </authorList>
    </citation>
    <scope>NUCLEOTIDE SEQUENCE [LARGE SCALE GENOMIC DNA]</scope>
    <source>
        <strain evidence="8 9">DSM 25287</strain>
    </source>
</reference>
<comment type="subcellular location">
    <subcellularLocation>
        <location evidence="6">Cytoplasm</location>
    </subcellularLocation>
</comment>
<keyword evidence="5 6" id="KW-0238">DNA-binding</keyword>
<dbReference type="EMBL" id="SLWY01000004">
    <property type="protein sequence ID" value="TCO82787.1"/>
    <property type="molecule type" value="Genomic_DNA"/>
</dbReference>
<keyword evidence="4 6" id="KW-0067">ATP-binding</keyword>
<organism evidence="8 9">
    <name type="scientific">Plasticicumulans lactativorans</name>
    <dbReference type="NCBI Taxonomy" id="1133106"/>
    <lineage>
        <taxon>Bacteria</taxon>
        <taxon>Pseudomonadati</taxon>
        <taxon>Pseudomonadota</taxon>
        <taxon>Gammaproteobacteria</taxon>
        <taxon>Candidatus Competibacteraceae</taxon>
        <taxon>Plasticicumulans</taxon>
    </lineage>
</organism>
<dbReference type="Gene3D" id="3.40.50.300">
    <property type="entry name" value="P-loop containing nucleotide triphosphate hydrolases"/>
    <property type="match status" value="1"/>
</dbReference>
<dbReference type="HAMAP" id="MF_00365">
    <property type="entry name" value="RecF"/>
    <property type="match status" value="1"/>
</dbReference>
<evidence type="ECO:0000256" key="2">
    <source>
        <dbReference type="ARBA" id="ARBA00022705"/>
    </source>
</evidence>
<evidence type="ECO:0000256" key="3">
    <source>
        <dbReference type="ARBA" id="ARBA00022741"/>
    </source>
</evidence>
<evidence type="ECO:0000256" key="4">
    <source>
        <dbReference type="ARBA" id="ARBA00022840"/>
    </source>
</evidence>
<dbReference type="RefSeq" id="WP_132539358.1">
    <property type="nucleotide sequence ID" value="NZ_SLWY01000004.1"/>
</dbReference>
<keyword evidence="3 6" id="KW-0547">Nucleotide-binding</keyword>
<dbReference type="GO" id="GO:0000731">
    <property type="term" value="P:DNA synthesis involved in DNA repair"/>
    <property type="evidence" value="ECO:0007669"/>
    <property type="project" value="TreeGrafter"/>
</dbReference>